<sequence>MSTQRPVRTVRPQVVLEVLASERLNPHMMRLTFGGPGFVSFQDKSVSDRYVKILFTKPELGLVPPYDLDALREQLPPEDFPVRRTYTLRHVDLEAQTLQIDFVIHGDQGLAGPWAQNAEIGDQICFTSPGGLYTPSPEFDRHLLVGDETALPAISAAVEDMTPEMVGEIYLEVPGPESEVELDVPAGITVHWLHRGGYFTPESTRLEAVVRDAPWHEGTVQVFAHGERETMKSLRGYLNGERGVDRRDMSLSAYWAYGRAEDEFQAEKKSPVGQIYPEPLNA</sequence>
<dbReference type="EMBL" id="BAABLK010000005">
    <property type="protein sequence ID" value="GAA5225727.1"/>
    <property type="molecule type" value="Genomic_DNA"/>
</dbReference>
<dbReference type="InterPro" id="IPR007037">
    <property type="entry name" value="SIP_rossman_dom"/>
</dbReference>
<name>A0ABP9TIV3_9MICC</name>
<dbReference type="Proteomes" id="UP001501257">
    <property type="component" value="Unassembled WGS sequence"/>
</dbReference>
<gene>
    <name evidence="2" type="ORF">GCM10025778_02570</name>
</gene>
<dbReference type="RefSeq" id="WP_345465949.1">
    <property type="nucleotide sequence ID" value="NZ_BAABLK010000005.1"/>
</dbReference>
<dbReference type="InterPro" id="IPR039374">
    <property type="entry name" value="SIP_fam"/>
</dbReference>
<dbReference type="InterPro" id="IPR039261">
    <property type="entry name" value="FNR_nucleotide-bd"/>
</dbReference>
<dbReference type="Gene3D" id="3.40.50.80">
    <property type="entry name" value="Nucleotide-binding domain of ferredoxin-NADP reductase (FNR) module"/>
    <property type="match status" value="1"/>
</dbReference>
<dbReference type="Pfam" id="PF08021">
    <property type="entry name" value="FAD_binding_9"/>
    <property type="match status" value="1"/>
</dbReference>
<keyword evidence="3" id="KW-1185">Reference proteome</keyword>
<reference evidence="3" key="1">
    <citation type="journal article" date="2019" name="Int. J. Syst. Evol. Microbiol.">
        <title>The Global Catalogue of Microorganisms (GCM) 10K type strain sequencing project: providing services to taxonomists for standard genome sequencing and annotation.</title>
        <authorList>
            <consortium name="The Broad Institute Genomics Platform"/>
            <consortium name="The Broad Institute Genome Sequencing Center for Infectious Disease"/>
            <person name="Wu L."/>
            <person name="Ma J."/>
        </authorList>
    </citation>
    <scope>NUCLEOTIDE SEQUENCE [LARGE SCALE GENOMIC DNA]</scope>
    <source>
        <strain evidence="3">JCM 18952</strain>
    </source>
</reference>
<feature type="domain" description="FAD-binding FR-type" evidence="1">
    <location>
        <begin position="11"/>
        <end position="136"/>
    </location>
</feature>
<dbReference type="SUPFAM" id="SSF63380">
    <property type="entry name" value="Riboflavin synthase domain-like"/>
    <property type="match status" value="1"/>
</dbReference>
<proteinExistence type="predicted"/>
<dbReference type="InterPro" id="IPR013113">
    <property type="entry name" value="SIP_FAD-bd"/>
</dbReference>
<dbReference type="Gene3D" id="2.40.30.10">
    <property type="entry name" value="Translation factors"/>
    <property type="match status" value="1"/>
</dbReference>
<comment type="caution">
    <text evidence="2">The sequence shown here is derived from an EMBL/GenBank/DDBJ whole genome shotgun (WGS) entry which is preliminary data.</text>
</comment>
<dbReference type="Pfam" id="PF04954">
    <property type="entry name" value="SIP"/>
    <property type="match status" value="1"/>
</dbReference>
<accession>A0ABP9TIV3</accession>
<evidence type="ECO:0000313" key="3">
    <source>
        <dbReference type="Proteomes" id="UP001501257"/>
    </source>
</evidence>
<protein>
    <submittedName>
        <fullName evidence="2">Siderophore-interacting protein</fullName>
    </submittedName>
</protein>
<dbReference type="PANTHER" id="PTHR30157">
    <property type="entry name" value="FERRIC REDUCTASE, NADPH-DEPENDENT"/>
    <property type="match status" value="1"/>
</dbReference>
<dbReference type="PANTHER" id="PTHR30157:SF0">
    <property type="entry name" value="NADPH-DEPENDENT FERRIC-CHELATE REDUCTASE"/>
    <property type="match status" value="1"/>
</dbReference>
<dbReference type="InterPro" id="IPR017938">
    <property type="entry name" value="Riboflavin_synthase-like_b-brl"/>
</dbReference>
<organism evidence="2 3">
    <name type="scientific">Paeniglutamicibacter antarcticus</name>
    <dbReference type="NCBI Taxonomy" id="494023"/>
    <lineage>
        <taxon>Bacteria</taxon>
        <taxon>Bacillati</taxon>
        <taxon>Actinomycetota</taxon>
        <taxon>Actinomycetes</taxon>
        <taxon>Micrococcales</taxon>
        <taxon>Micrococcaceae</taxon>
        <taxon>Paeniglutamicibacter</taxon>
    </lineage>
</organism>
<evidence type="ECO:0000259" key="1">
    <source>
        <dbReference type="PROSITE" id="PS51384"/>
    </source>
</evidence>
<dbReference type="PROSITE" id="PS51384">
    <property type="entry name" value="FAD_FR"/>
    <property type="match status" value="1"/>
</dbReference>
<evidence type="ECO:0000313" key="2">
    <source>
        <dbReference type="EMBL" id="GAA5225727.1"/>
    </source>
</evidence>
<dbReference type="InterPro" id="IPR017927">
    <property type="entry name" value="FAD-bd_FR_type"/>
</dbReference>
<dbReference type="CDD" id="cd06193">
    <property type="entry name" value="siderophore_interacting"/>
    <property type="match status" value="1"/>
</dbReference>